<gene>
    <name evidence="2" type="ORF">G6045_23825</name>
</gene>
<dbReference type="EMBL" id="JAAKZW010000111">
    <property type="protein sequence ID" value="NGO78661.1"/>
    <property type="molecule type" value="Genomic_DNA"/>
</dbReference>
<feature type="region of interest" description="Disordered" evidence="1">
    <location>
        <begin position="37"/>
        <end position="85"/>
    </location>
</feature>
<dbReference type="RefSeq" id="WP_165334109.1">
    <property type="nucleotide sequence ID" value="NZ_JAAKZW010000111.1"/>
</dbReference>
<feature type="compositionally biased region" description="Low complexity" evidence="1">
    <location>
        <begin position="53"/>
        <end position="85"/>
    </location>
</feature>
<accession>A0A6G4XPX8</accession>
<keyword evidence="3" id="KW-1185">Reference proteome</keyword>
<sequence>MAGKRTAGLTITVTVFGLLAVAVLGWRLLVASDPSGAAAAPTVPASRTPEGKAAPPDRAAPEPAADSEQNPPEQEAQDPPAQEHAPVPALYLGDSLAMENQLVLTDLLKKTATVRNAPYSGTTLCDYLERGQDRLLVPPQHTAAALVREVKPAVVVLQFWGNSWGYTPCMGSIVQGSEAYYKRYAADIRALTAEIERAAADAGIARPTIIWVLQGPDPMSPDRIRRVNGLYEKQAAAAGDLTADAGAAVSRAGDRYTHVQRLPCTPYEREHPEYCTDGDSTRLHRDDDYLHFCLAPTTQTPRPCPKRSPGILRYSKAIADAVADHVREARTAR</sequence>
<dbReference type="SUPFAM" id="SSF52266">
    <property type="entry name" value="SGNH hydrolase"/>
    <property type="match status" value="1"/>
</dbReference>
<dbReference type="GO" id="GO:0016787">
    <property type="term" value="F:hydrolase activity"/>
    <property type="evidence" value="ECO:0007669"/>
    <property type="project" value="UniProtKB-KW"/>
</dbReference>
<organism evidence="2 3">
    <name type="scientific">Streptomyces mesophilus</name>
    <dbReference type="NCBI Taxonomy" id="1775132"/>
    <lineage>
        <taxon>Bacteria</taxon>
        <taxon>Bacillati</taxon>
        <taxon>Actinomycetota</taxon>
        <taxon>Actinomycetes</taxon>
        <taxon>Kitasatosporales</taxon>
        <taxon>Streptomycetaceae</taxon>
        <taxon>Streptomyces</taxon>
    </lineage>
</organism>
<dbReference type="InterPro" id="IPR036514">
    <property type="entry name" value="SGNH_hydro_sf"/>
</dbReference>
<dbReference type="Proteomes" id="UP000481109">
    <property type="component" value="Unassembled WGS sequence"/>
</dbReference>
<name>A0A6G4XPX8_9ACTN</name>
<dbReference type="AlphaFoldDB" id="A0A6G4XPX8"/>
<dbReference type="Gene3D" id="3.40.50.1110">
    <property type="entry name" value="SGNH hydrolase"/>
    <property type="match status" value="1"/>
</dbReference>
<evidence type="ECO:0000313" key="3">
    <source>
        <dbReference type="Proteomes" id="UP000481109"/>
    </source>
</evidence>
<evidence type="ECO:0000256" key="1">
    <source>
        <dbReference type="SAM" id="MobiDB-lite"/>
    </source>
</evidence>
<evidence type="ECO:0000313" key="2">
    <source>
        <dbReference type="EMBL" id="NGO78661.1"/>
    </source>
</evidence>
<protein>
    <submittedName>
        <fullName evidence="2">SGNH/GDSL hydrolase family protein</fullName>
    </submittedName>
</protein>
<proteinExistence type="predicted"/>
<comment type="caution">
    <text evidence="2">The sequence shown here is derived from an EMBL/GenBank/DDBJ whole genome shotgun (WGS) entry which is preliminary data.</text>
</comment>
<reference evidence="2 3" key="1">
    <citation type="submission" date="2020-02" db="EMBL/GenBank/DDBJ databases">
        <title>Whole-genome analyses of novel actinobacteria.</title>
        <authorList>
            <person name="Sahin N."/>
            <person name="Tokatli A."/>
        </authorList>
    </citation>
    <scope>NUCLEOTIDE SEQUENCE [LARGE SCALE GENOMIC DNA]</scope>
    <source>
        <strain evidence="2 3">YC504</strain>
    </source>
</reference>
<keyword evidence="2" id="KW-0378">Hydrolase</keyword>